<feature type="domain" description="DUF6457" evidence="1">
    <location>
        <begin position="2"/>
        <end position="76"/>
    </location>
</feature>
<sequence>MNELREWTATLCADLGLDDARDLDCAAVVAMARNVGRVVSNPAGPVTAFLVGMAVARGLSPADAAARLDELTRRWPRIDWRD</sequence>
<gene>
    <name evidence="2" type="ORF">ACFS2C_18745</name>
</gene>
<reference evidence="3" key="1">
    <citation type="journal article" date="2019" name="Int. J. Syst. Evol. Microbiol.">
        <title>The Global Catalogue of Microorganisms (GCM) 10K type strain sequencing project: providing services to taxonomists for standard genome sequencing and annotation.</title>
        <authorList>
            <consortium name="The Broad Institute Genomics Platform"/>
            <consortium name="The Broad Institute Genome Sequencing Center for Infectious Disease"/>
            <person name="Wu L."/>
            <person name="Ma J."/>
        </authorList>
    </citation>
    <scope>NUCLEOTIDE SEQUENCE [LARGE SCALE GENOMIC DNA]</scope>
    <source>
        <strain evidence="3">IBRC-M 10906</strain>
    </source>
</reference>
<keyword evidence="3" id="KW-1185">Reference proteome</keyword>
<protein>
    <submittedName>
        <fullName evidence="2">DUF6457 domain-containing protein</fullName>
    </submittedName>
</protein>
<evidence type="ECO:0000313" key="2">
    <source>
        <dbReference type="EMBL" id="MFD2801431.1"/>
    </source>
</evidence>
<dbReference type="Proteomes" id="UP001597478">
    <property type="component" value="Unassembled WGS sequence"/>
</dbReference>
<name>A0ABW5WGF9_9PSEU</name>
<organism evidence="2 3">
    <name type="scientific">Prauserella oleivorans</name>
    <dbReference type="NCBI Taxonomy" id="1478153"/>
    <lineage>
        <taxon>Bacteria</taxon>
        <taxon>Bacillati</taxon>
        <taxon>Actinomycetota</taxon>
        <taxon>Actinomycetes</taxon>
        <taxon>Pseudonocardiales</taxon>
        <taxon>Pseudonocardiaceae</taxon>
        <taxon>Prauserella</taxon>
    </lineage>
</organism>
<dbReference type="InterPro" id="IPR045598">
    <property type="entry name" value="DUF6457"/>
</dbReference>
<comment type="caution">
    <text evidence="2">The sequence shown here is derived from an EMBL/GenBank/DDBJ whole genome shotgun (WGS) entry which is preliminary data.</text>
</comment>
<dbReference type="Pfam" id="PF20058">
    <property type="entry name" value="DUF6457"/>
    <property type="match status" value="1"/>
</dbReference>
<evidence type="ECO:0000259" key="1">
    <source>
        <dbReference type="Pfam" id="PF20058"/>
    </source>
</evidence>
<evidence type="ECO:0000313" key="3">
    <source>
        <dbReference type="Proteomes" id="UP001597478"/>
    </source>
</evidence>
<proteinExistence type="predicted"/>
<dbReference type="RefSeq" id="WP_377388082.1">
    <property type="nucleotide sequence ID" value="NZ_JBHSAN010000010.1"/>
</dbReference>
<dbReference type="EMBL" id="JBHUOF010000030">
    <property type="protein sequence ID" value="MFD2801431.1"/>
    <property type="molecule type" value="Genomic_DNA"/>
</dbReference>
<accession>A0ABW5WGF9</accession>